<sequence length="48" mass="5823">MIKKHVLACANCGSRNYHVNISKEKRDRRLEIKKYCKHCLKHTVHRFE</sequence>
<dbReference type="EMBL" id="JAOUSE010000012">
    <property type="protein sequence ID" value="MCU9594015.1"/>
    <property type="molecule type" value="Genomic_DNA"/>
</dbReference>
<name>A0ABT2WEC8_9BACI</name>
<dbReference type="InterPro" id="IPR011332">
    <property type="entry name" value="Ribosomal_zn-bd"/>
</dbReference>
<organism evidence="5 6">
    <name type="scientific">Pallidibacillus thermolactis</name>
    <dbReference type="NCBI Taxonomy" id="251051"/>
    <lineage>
        <taxon>Bacteria</taxon>
        <taxon>Bacillati</taxon>
        <taxon>Bacillota</taxon>
        <taxon>Bacilli</taxon>
        <taxon>Bacillales</taxon>
        <taxon>Bacillaceae</taxon>
        <taxon>Pallidibacillus</taxon>
    </lineage>
</organism>
<dbReference type="RefSeq" id="WP_173660746.1">
    <property type="nucleotide sequence ID" value="NZ_JAOUSE010000012.1"/>
</dbReference>
<comment type="similarity">
    <text evidence="1">Belongs to the bacterial ribosomal protein bL33 family.</text>
</comment>
<dbReference type="Gene3D" id="2.20.28.120">
    <property type="entry name" value="Ribosomal protein L33"/>
    <property type="match status" value="1"/>
</dbReference>
<gene>
    <name evidence="5" type="primary">rpmG</name>
    <name evidence="5" type="ORF">OEV82_06055</name>
</gene>
<dbReference type="NCBIfam" id="TIGR01023">
    <property type="entry name" value="rpmG_bact"/>
    <property type="match status" value="1"/>
</dbReference>
<reference evidence="5 6" key="1">
    <citation type="submission" date="2022-10" db="EMBL/GenBank/DDBJ databases">
        <title>Description of Fervidibacillus gen. nov. in the family Fervidibacillaceae fam. nov. with two species, Fervidibacillus albus sp. nov., and Fervidibacillus halotolerans sp. nov., isolated from tidal flat sediments.</title>
        <authorList>
            <person name="Kwon K.K."/>
            <person name="Yang S.-H."/>
        </authorList>
    </citation>
    <scope>NUCLEOTIDE SEQUENCE [LARGE SCALE GENOMIC DNA]</scope>
    <source>
        <strain evidence="5 6">DSM 23332</strain>
    </source>
</reference>
<evidence type="ECO:0000313" key="6">
    <source>
        <dbReference type="Proteomes" id="UP001208656"/>
    </source>
</evidence>
<accession>A0ABT2WEC8</accession>
<keyword evidence="3" id="KW-0687">Ribonucleoprotein</keyword>
<evidence type="ECO:0000256" key="3">
    <source>
        <dbReference type="ARBA" id="ARBA00023274"/>
    </source>
</evidence>
<dbReference type="Pfam" id="PF00471">
    <property type="entry name" value="Ribosomal_L33"/>
    <property type="match status" value="1"/>
</dbReference>
<evidence type="ECO:0000256" key="1">
    <source>
        <dbReference type="ARBA" id="ARBA00007596"/>
    </source>
</evidence>
<evidence type="ECO:0000313" key="5">
    <source>
        <dbReference type="EMBL" id="MCU9594015.1"/>
    </source>
</evidence>
<dbReference type="InterPro" id="IPR001705">
    <property type="entry name" value="Ribosomal_bL33"/>
</dbReference>
<dbReference type="SUPFAM" id="SSF57829">
    <property type="entry name" value="Zn-binding ribosomal proteins"/>
    <property type="match status" value="1"/>
</dbReference>
<keyword evidence="2 5" id="KW-0689">Ribosomal protein</keyword>
<keyword evidence="6" id="KW-1185">Reference proteome</keyword>
<proteinExistence type="inferred from homology"/>
<evidence type="ECO:0000256" key="4">
    <source>
        <dbReference type="ARBA" id="ARBA00035176"/>
    </source>
</evidence>
<dbReference type="GO" id="GO:0005840">
    <property type="term" value="C:ribosome"/>
    <property type="evidence" value="ECO:0007669"/>
    <property type="project" value="UniProtKB-KW"/>
</dbReference>
<dbReference type="Proteomes" id="UP001208656">
    <property type="component" value="Unassembled WGS sequence"/>
</dbReference>
<evidence type="ECO:0000256" key="2">
    <source>
        <dbReference type="ARBA" id="ARBA00022980"/>
    </source>
</evidence>
<dbReference type="InterPro" id="IPR038584">
    <property type="entry name" value="Ribosomal_bL33_sf"/>
</dbReference>
<comment type="caution">
    <text evidence="5">The sequence shown here is derived from an EMBL/GenBank/DDBJ whole genome shotgun (WGS) entry which is preliminary data.</text>
</comment>
<dbReference type="NCBIfam" id="NF001764">
    <property type="entry name" value="PRK00504.1"/>
    <property type="match status" value="1"/>
</dbReference>
<protein>
    <recommendedName>
        <fullName evidence="4">Large ribosomal subunit protein bL33</fullName>
    </recommendedName>
</protein>